<dbReference type="InterPro" id="IPR002209">
    <property type="entry name" value="Fibroblast_GF_fam"/>
</dbReference>
<dbReference type="HOGENOM" id="CLU_1025158_0_0_1"/>
<evidence type="ECO:0000256" key="1">
    <source>
        <dbReference type="ARBA" id="ARBA00007936"/>
    </source>
</evidence>
<feature type="region of interest" description="Disordered" evidence="2">
    <location>
        <begin position="163"/>
        <end position="234"/>
    </location>
</feature>
<dbReference type="AlphaFoldDB" id="T1GDJ4"/>
<dbReference type="EnsemblMetazoa" id="MESCA001382-RA">
    <property type="protein sequence ID" value="MESCA001382-PA"/>
    <property type="gene ID" value="MESCA001382"/>
</dbReference>
<evidence type="ECO:0000256" key="2">
    <source>
        <dbReference type="SAM" id="MobiDB-lite"/>
    </source>
</evidence>
<dbReference type="InterPro" id="IPR008996">
    <property type="entry name" value="IL1/FGF"/>
</dbReference>
<evidence type="ECO:0000313" key="3">
    <source>
        <dbReference type="EnsemblMetazoa" id="MESCA001382-PA"/>
    </source>
</evidence>
<dbReference type="Gene3D" id="2.80.10.50">
    <property type="match status" value="1"/>
</dbReference>
<dbReference type="Pfam" id="PF00167">
    <property type="entry name" value="FGF"/>
    <property type="match status" value="1"/>
</dbReference>
<reference evidence="3" key="2">
    <citation type="submission" date="2015-06" db="UniProtKB">
        <authorList>
            <consortium name="EnsemblMetazoa"/>
        </authorList>
    </citation>
    <scope>IDENTIFICATION</scope>
</reference>
<name>T1GDJ4_MEGSC</name>
<reference evidence="4" key="1">
    <citation type="submission" date="2013-02" db="EMBL/GenBank/DDBJ databases">
        <authorList>
            <person name="Hughes D."/>
        </authorList>
    </citation>
    <scope>NUCLEOTIDE SEQUENCE</scope>
    <source>
        <strain>Durham</strain>
        <strain evidence="4">NC isolate 2 -- Noor lab</strain>
    </source>
</reference>
<keyword evidence="4" id="KW-1185">Reference proteome</keyword>
<comment type="similarity">
    <text evidence="1">Belongs to the heparin-binding growth factors family.</text>
</comment>
<feature type="compositionally biased region" description="Polar residues" evidence="2">
    <location>
        <begin position="163"/>
        <end position="179"/>
    </location>
</feature>
<accession>T1GDJ4</accession>
<dbReference type="SUPFAM" id="SSF50353">
    <property type="entry name" value="Cytokine"/>
    <property type="match status" value="1"/>
</dbReference>
<sequence>VFFLQVVISEALCSQDFIYTAQCNSNKAVHVDVSGKVSLMNISKVQQEITAMPKKHSGAEIAVMALWVKENNRYICFNEKWRIVGKKRVDDKCYFIEKSKGGYRHFVSAVNESKVLAFTKRGKAIGPAMKVNLKHRCDTFSTIEKSEIEFLLEKNTTTIKPQSNLSVVGKSSRSQSIEANSHKHKLKQGMHKRRHHHNQNHHRAMRSSSSSSTTTTTTTTTPPPMSSSSNSFHKSPSNILNSVLALHGVIPKKSGQQLVQDRYLDLELLPID</sequence>
<evidence type="ECO:0000313" key="4">
    <source>
        <dbReference type="Proteomes" id="UP000015102"/>
    </source>
</evidence>
<feature type="compositionally biased region" description="Basic residues" evidence="2">
    <location>
        <begin position="182"/>
        <end position="205"/>
    </location>
</feature>
<dbReference type="STRING" id="36166.T1GDJ4"/>
<dbReference type="Proteomes" id="UP000015102">
    <property type="component" value="Unassembled WGS sequence"/>
</dbReference>
<dbReference type="EMBL" id="CAQQ02394660">
    <property type="status" value="NOT_ANNOTATED_CDS"/>
    <property type="molecule type" value="Genomic_DNA"/>
</dbReference>
<proteinExistence type="inferred from homology"/>
<feature type="compositionally biased region" description="Low complexity" evidence="2">
    <location>
        <begin position="207"/>
        <end position="234"/>
    </location>
</feature>
<evidence type="ECO:0008006" key="5">
    <source>
        <dbReference type="Google" id="ProtNLM"/>
    </source>
</evidence>
<dbReference type="GO" id="GO:0008083">
    <property type="term" value="F:growth factor activity"/>
    <property type="evidence" value="ECO:0007669"/>
    <property type="project" value="InterPro"/>
</dbReference>
<organism evidence="3 4">
    <name type="scientific">Megaselia scalaris</name>
    <name type="common">Humpbacked fly</name>
    <name type="synonym">Phora scalaris</name>
    <dbReference type="NCBI Taxonomy" id="36166"/>
    <lineage>
        <taxon>Eukaryota</taxon>
        <taxon>Metazoa</taxon>
        <taxon>Ecdysozoa</taxon>
        <taxon>Arthropoda</taxon>
        <taxon>Hexapoda</taxon>
        <taxon>Insecta</taxon>
        <taxon>Pterygota</taxon>
        <taxon>Neoptera</taxon>
        <taxon>Endopterygota</taxon>
        <taxon>Diptera</taxon>
        <taxon>Brachycera</taxon>
        <taxon>Muscomorpha</taxon>
        <taxon>Platypezoidea</taxon>
        <taxon>Phoridae</taxon>
        <taxon>Megaseliini</taxon>
        <taxon>Megaselia</taxon>
    </lineage>
</organism>
<protein>
    <recommendedName>
        <fullName evidence="5">Fibroblast growth factor</fullName>
    </recommendedName>
</protein>